<dbReference type="Pfam" id="PF00196">
    <property type="entry name" value="GerE"/>
    <property type="match status" value="1"/>
</dbReference>
<dbReference type="SMART" id="SM00421">
    <property type="entry name" value="HTH_LUXR"/>
    <property type="match status" value="1"/>
</dbReference>
<dbReference type="Proteomes" id="UP001589828">
    <property type="component" value="Unassembled WGS sequence"/>
</dbReference>
<keyword evidence="3" id="KW-0238">DNA-binding</keyword>
<dbReference type="PANTHER" id="PTHR43214">
    <property type="entry name" value="TWO-COMPONENT RESPONSE REGULATOR"/>
    <property type="match status" value="1"/>
</dbReference>
<gene>
    <name evidence="8" type="ORF">ACFFGT_06245</name>
</gene>
<accession>A0ABV6L2W5</accession>
<dbReference type="InterPro" id="IPR011006">
    <property type="entry name" value="CheY-like_superfamily"/>
</dbReference>
<sequence>MKPIKVVIVDDHMLFRRGLIALLKDYDELEVIGETGNGKQLQELFQSGKSPDVVLMDVNMPVMDGYETTAWLKEHHPTTAVLALSMYEDDNSVIKMIKRGAGGYVLKECNPIELRAAVIALKERGIYLNEMVSGKMFRSFAKPTDVNISAKENEFLKLCCSELTYKEIAEKMCISPRTVDNHRESLFIKLQVKSRVGLVLYAIKNDLYQI</sequence>
<evidence type="ECO:0000259" key="7">
    <source>
        <dbReference type="PROSITE" id="PS50110"/>
    </source>
</evidence>
<dbReference type="InterPro" id="IPR039420">
    <property type="entry name" value="WalR-like"/>
</dbReference>
<evidence type="ECO:0000256" key="1">
    <source>
        <dbReference type="ARBA" id="ARBA00022553"/>
    </source>
</evidence>
<dbReference type="PANTHER" id="PTHR43214:SF41">
    <property type="entry name" value="NITRATE_NITRITE RESPONSE REGULATOR PROTEIN NARP"/>
    <property type="match status" value="1"/>
</dbReference>
<dbReference type="PROSITE" id="PS50043">
    <property type="entry name" value="HTH_LUXR_2"/>
    <property type="match status" value="1"/>
</dbReference>
<name>A0ABV6L2W5_9SPHI</name>
<evidence type="ECO:0000256" key="5">
    <source>
        <dbReference type="PROSITE-ProRule" id="PRU00169"/>
    </source>
</evidence>
<dbReference type="PROSITE" id="PS50110">
    <property type="entry name" value="RESPONSE_REGULATORY"/>
    <property type="match status" value="1"/>
</dbReference>
<dbReference type="Gene3D" id="3.40.50.2300">
    <property type="match status" value="1"/>
</dbReference>
<dbReference type="CDD" id="cd06170">
    <property type="entry name" value="LuxR_C_like"/>
    <property type="match status" value="1"/>
</dbReference>
<evidence type="ECO:0000256" key="3">
    <source>
        <dbReference type="ARBA" id="ARBA00023125"/>
    </source>
</evidence>
<dbReference type="PRINTS" id="PR00038">
    <property type="entry name" value="HTHLUXR"/>
</dbReference>
<keyword evidence="2" id="KW-0805">Transcription regulation</keyword>
<keyword evidence="4" id="KW-0804">Transcription</keyword>
<feature type="domain" description="Response regulatory" evidence="7">
    <location>
        <begin position="5"/>
        <end position="122"/>
    </location>
</feature>
<dbReference type="Pfam" id="PF00072">
    <property type="entry name" value="Response_reg"/>
    <property type="match status" value="1"/>
</dbReference>
<dbReference type="RefSeq" id="WP_377021647.1">
    <property type="nucleotide sequence ID" value="NZ_JBHLTS010000017.1"/>
</dbReference>
<dbReference type="SMART" id="SM00448">
    <property type="entry name" value="REC"/>
    <property type="match status" value="1"/>
</dbReference>
<feature type="modified residue" description="4-aspartylphosphate" evidence="5">
    <location>
        <position position="57"/>
    </location>
</feature>
<reference evidence="8 9" key="1">
    <citation type="submission" date="2024-09" db="EMBL/GenBank/DDBJ databases">
        <authorList>
            <person name="Sun Q."/>
            <person name="Mori K."/>
        </authorList>
    </citation>
    <scope>NUCLEOTIDE SEQUENCE [LARGE SCALE GENOMIC DNA]</scope>
    <source>
        <strain evidence="8 9">NCAIM B.02415</strain>
    </source>
</reference>
<proteinExistence type="predicted"/>
<dbReference type="InterPro" id="IPR001789">
    <property type="entry name" value="Sig_transdc_resp-reg_receiver"/>
</dbReference>
<dbReference type="SUPFAM" id="SSF52172">
    <property type="entry name" value="CheY-like"/>
    <property type="match status" value="1"/>
</dbReference>
<dbReference type="InterPro" id="IPR058245">
    <property type="entry name" value="NreC/VraR/RcsB-like_REC"/>
</dbReference>
<dbReference type="EMBL" id="JBHLTS010000017">
    <property type="protein sequence ID" value="MFC0513789.1"/>
    <property type="molecule type" value="Genomic_DNA"/>
</dbReference>
<protein>
    <submittedName>
        <fullName evidence="8">Response regulator</fullName>
    </submittedName>
</protein>
<organism evidence="8 9">
    <name type="scientific">Mucilaginibacter angelicae</name>
    <dbReference type="NCBI Taxonomy" id="869718"/>
    <lineage>
        <taxon>Bacteria</taxon>
        <taxon>Pseudomonadati</taxon>
        <taxon>Bacteroidota</taxon>
        <taxon>Sphingobacteriia</taxon>
        <taxon>Sphingobacteriales</taxon>
        <taxon>Sphingobacteriaceae</taxon>
        <taxon>Mucilaginibacter</taxon>
    </lineage>
</organism>
<evidence type="ECO:0000256" key="4">
    <source>
        <dbReference type="ARBA" id="ARBA00023163"/>
    </source>
</evidence>
<evidence type="ECO:0000256" key="2">
    <source>
        <dbReference type="ARBA" id="ARBA00023015"/>
    </source>
</evidence>
<dbReference type="CDD" id="cd17535">
    <property type="entry name" value="REC_NarL-like"/>
    <property type="match status" value="1"/>
</dbReference>
<dbReference type="InterPro" id="IPR000792">
    <property type="entry name" value="Tscrpt_reg_LuxR_C"/>
</dbReference>
<comment type="caution">
    <text evidence="8">The sequence shown here is derived from an EMBL/GenBank/DDBJ whole genome shotgun (WGS) entry which is preliminary data.</text>
</comment>
<evidence type="ECO:0000313" key="8">
    <source>
        <dbReference type="EMBL" id="MFC0513789.1"/>
    </source>
</evidence>
<feature type="domain" description="HTH luxR-type" evidence="6">
    <location>
        <begin position="141"/>
        <end position="206"/>
    </location>
</feature>
<dbReference type="SUPFAM" id="SSF46894">
    <property type="entry name" value="C-terminal effector domain of the bipartite response regulators"/>
    <property type="match status" value="1"/>
</dbReference>
<evidence type="ECO:0000313" key="9">
    <source>
        <dbReference type="Proteomes" id="UP001589828"/>
    </source>
</evidence>
<keyword evidence="9" id="KW-1185">Reference proteome</keyword>
<keyword evidence="1 5" id="KW-0597">Phosphoprotein</keyword>
<dbReference type="InterPro" id="IPR016032">
    <property type="entry name" value="Sig_transdc_resp-reg_C-effctor"/>
</dbReference>
<evidence type="ECO:0000259" key="6">
    <source>
        <dbReference type="PROSITE" id="PS50043"/>
    </source>
</evidence>